<dbReference type="Proteomes" id="UP000002668">
    <property type="component" value="Genome"/>
</dbReference>
<accession>E4ZV19</accession>
<gene>
    <name evidence="2" type="ORF">LEMA_uP025970.1</name>
</gene>
<sequence length="59" mass="6282">MQSHHPPPQKTAIAAPCTAPYTPARDQTSSARPQCAPAPALVQQVSIAPTLSRRLRLPV</sequence>
<dbReference type="VEuPathDB" id="FungiDB:LEMA_uP025970.1"/>
<organism evidence="3">
    <name type="scientific">Leptosphaeria maculans (strain JN3 / isolate v23.1.3 / race Av1-4-5-6-7-8)</name>
    <name type="common">Blackleg fungus</name>
    <name type="synonym">Phoma lingam</name>
    <dbReference type="NCBI Taxonomy" id="985895"/>
    <lineage>
        <taxon>Eukaryota</taxon>
        <taxon>Fungi</taxon>
        <taxon>Dikarya</taxon>
        <taxon>Ascomycota</taxon>
        <taxon>Pezizomycotina</taxon>
        <taxon>Dothideomycetes</taxon>
        <taxon>Pleosporomycetidae</taxon>
        <taxon>Pleosporales</taxon>
        <taxon>Pleosporineae</taxon>
        <taxon>Leptosphaeriaceae</taxon>
        <taxon>Plenodomus</taxon>
        <taxon>Plenodomus lingam/Leptosphaeria maculans species complex</taxon>
    </lineage>
</organism>
<name>E4ZV19_LEPMJ</name>
<dbReference type="EMBL" id="FP929127">
    <property type="protein sequence ID" value="CBX95445.1"/>
    <property type="molecule type" value="Genomic_DNA"/>
</dbReference>
<dbReference type="HOGENOM" id="CLU_2961223_0_0_1"/>
<dbReference type="InParanoid" id="E4ZV19"/>
<protein>
    <submittedName>
        <fullName evidence="2">Predicted protein</fullName>
    </submittedName>
</protein>
<proteinExistence type="predicted"/>
<keyword evidence="3" id="KW-1185">Reference proteome</keyword>
<evidence type="ECO:0000256" key="1">
    <source>
        <dbReference type="SAM" id="MobiDB-lite"/>
    </source>
</evidence>
<evidence type="ECO:0000313" key="2">
    <source>
        <dbReference type="EMBL" id="CBX95445.1"/>
    </source>
</evidence>
<feature type="region of interest" description="Disordered" evidence="1">
    <location>
        <begin position="1"/>
        <end position="36"/>
    </location>
</feature>
<reference evidence="3" key="1">
    <citation type="journal article" date="2011" name="Nat. Commun.">
        <title>Effector diversification within compartments of the Leptosphaeria maculans genome affected by Repeat-Induced Point mutations.</title>
        <authorList>
            <person name="Rouxel T."/>
            <person name="Grandaubert J."/>
            <person name="Hane J.K."/>
            <person name="Hoede C."/>
            <person name="van de Wouw A.P."/>
            <person name="Couloux A."/>
            <person name="Dominguez V."/>
            <person name="Anthouard V."/>
            <person name="Bally P."/>
            <person name="Bourras S."/>
            <person name="Cozijnsen A.J."/>
            <person name="Ciuffetti L.M."/>
            <person name="Degrave A."/>
            <person name="Dilmaghani A."/>
            <person name="Duret L."/>
            <person name="Fudal I."/>
            <person name="Goodwin S.B."/>
            <person name="Gout L."/>
            <person name="Glaser N."/>
            <person name="Linglin J."/>
            <person name="Kema G.H.J."/>
            <person name="Lapalu N."/>
            <person name="Lawrence C.B."/>
            <person name="May K."/>
            <person name="Meyer M."/>
            <person name="Ollivier B."/>
            <person name="Poulain J."/>
            <person name="Schoch C.L."/>
            <person name="Simon A."/>
            <person name="Spatafora J.W."/>
            <person name="Stachowiak A."/>
            <person name="Turgeon B.G."/>
            <person name="Tyler B.M."/>
            <person name="Vincent D."/>
            <person name="Weissenbach J."/>
            <person name="Amselem J."/>
            <person name="Quesneville H."/>
            <person name="Oliver R.P."/>
            <person name="Wincker P."/>
            <person name="Balesdent M.-H."/>
            <person name="Howlett B.J."/>
        </authorList>
    </citation>
    <scope>NUCLEOTIDE SEQUENCE [LARGE SCALE GENOMIC DNA]</scope>
    <source>
        <strain evidence="3">JN3 / isolate v23.1.3 / race Av1-4-5-6-7-8</strain>
    </source>
</reference>
<dbReference type="AlphaFoldDB" id="E4ZV19"/>
<evidence type="ECO:0000313" key="3">
    <source>
        <dbReference type="Proteomes" id="UP000002668"/>
    </source>
</evidence>